<comment type="similarity">
    <text evidence="1">Belongs to the aspartyl/asparaginyl beta-hydroxylase family.</text>
</comment>
<dbReference type="InterPro" id="IPR007803">
    <property type="entry name" value="Asp/Arg/Pro-Hydrxlase"/>
</dbReference>
<dbReference type="InterPro" id="IPR011990">
    <property type="entry name" value="TPR-like_helical_dom_sf"/>
</dbReference>
<dbReference type="Pfam" id="PF05118">
    <property type="entry name" value="Asp_Arg_Hydrox"/>
    <property type="match status" value="1"/>
</dbReference>
<proteinExistence type="inferred from homology"/>
<dbReference type="RefSeq" id="WP_377354203.1">
    <property type="nucleotide sequence ID" value="NZ_JBHTLQ010000039.1"/>
</dbReference>
<organism evidence="5 6">
    <name type="scientific">Phenylobacterium conjunctum</name>
    <dbReference type="NCBI Taxonomy" id="1298959"/>
    <lineage>
        <taxon>Bacteria</taxon>
        <taxon>Pseudomonadati</taxon>
        <taxon>Pseudomonadota</taxon>
        <taxon>Alphaproteobacteria</taxon>
        <taxon>Caulobacterales</taxon>
        <taxon>Caulobacteraceae</taxon>
        <taxon>Phenylobacterium</taxon>
    </lineage>
</organism>
<keyword evidence="2" id="KW-0223">Dioxygenase</keyword>
<gene>
    <name evidence="5" type="ORF">ACFQ27_15390</name>
</gene>
<dbReference type="EMBL" id="JBHTLQ010000039">
    <property type="protein sequence ID" value="MFD1191974.1"/>
    <property type="molecule type" value="Genomic_DNA"/>
</dbReference>
<evidence type="ECO:0000259" key="4">
    <source>
        <dbReference type="Pfam" id="PF05118"/>
    </source>
</evidence>
<accession>A0ABW3T459</accession>
<reference evidence="6" key="1">
    <citation type="journal article" date="2019" name="Int. J. Syst. Evol. Microbiol.">
        <title>The Global Catalogue of Microorganisms (GCM) 10K type strain sequencing project: providing services to taxonomists for standard genome sequencing and annotation.</title>
        <authorList>
            <consortium name="The Broad Institute Genomics Platform"/>
            <consortium name="The Broad Institute Genome Sequencing Center for Infectious Disease"/>
            <person name="Wu L."/>
            <person name="Ma J."/>
        </authorList>
    </citation>
    <scope>NUCLEOTIDE SEQUENCE [LARGE SCALE GENOMIC DNA]</scope>
    <source>
        <strain evidence="6">CCUG 55074</strain>
    </source>
</reference>
<evidence type="ECO:0000313" key="5">
    <source>
        <dbReference type="EMBL" id="MFD1191974.1"/>
    </source>
</evidence>
<dbReference type="PANTHER" id="PTHR46332">
    <property type="entry name" value="ASPARTATE BETA-HYDROXYLASE DOMAIN-CONTAINING PROTEIN 2"/>
    <property type="match status" value="1"/>
</dbReference>
<feature type="domain" description="Aspartyl/asparaginy/proline hydroxylase" evidence="4">
    <location>
        <begin position="212"/>
        <end position="376"/>
    </location>
</feature>
<evidence type="ECO:0000313" key="6">
    <source>
        <dbReference type="Proteomes" id="UP001597216"/>
    </source>
</evidence>
<dbReference type="PANTHER" id="PTHR46332:SF5">
    <property type="entry name" value="ASPARTATE BETA-HYDROXYLASE DOMAIN CONTAINING 2"/>
    <property type="match status" value="1"/>
</dbReference>
<dbReference type="SUPFAM" id="SSF48452">
    <property type="entry name" value="TPR-like"/>
    <property type="match status" value="1"/>
</dbReference>
<dbReference type="InterPro" id="IPR051821">
    <property type="entry name" value="Asp/Asn_beta-hydroxylase"/>
</dbReference>
<dbReference type="Gene3D" id="2.60.120.330">
    <property type="entry name" value="B-lactam Antibiotic, Isopenicillin N Synthase, Chain"/>
    <property type="match status" value="1"/>
</dbReference>
<name>A0ABW3T459_9CAUL</name>
<keyword evidence="6" id="KW-1185">Reference proteome</keyword>
<dbReference type="Gene3D" id="1.25.40.10">
    <property type="entry name" value="Tetratricopeptide repeat domain"/>
    <property type="match status" value="1"/>
</dbReference>
<evidence type="ECO:0000256" key="1">
    <source>
        <dbReference type="ARBA" id="ARBA00007730"/>
    </source>
</evidence>
<dbReference type="InterPro" id="IPR027443">
    <property type="entry name" value="IPNS-like_sf"/>
</dbReference>
<dbReference type="Proteomes" id="UP001597216">
    <property type="component" value="Unassembled WGS sequence"/>
</dbReference>
<evidence type="ECO:0000256" key="3">
    <source>
        <dbReference type="ARBA" id="ARBA00023002"/>
    </source>
</evidence>
<sequence>MTLAGAAPQWAMAQAQASPQDLQAAWTDGTRALREGRPADAVPHLRRIAESGQATPPVWVALAMAHKALGQSDAKLAALQRALSGDPRDLRALLMTADHHAETGDTRAASAYYDAVVKVAVANGSVEPALQAEVGRAQHMRERYAADYEAHLVRTLGDLSGPEARRVRGSLDLLLGKTELYLQQPKNFYFPELPNIHYAPRADFPWLDKIEAATDDIRAELMTILEEDAGFSPYVEAEPNRPFFDDHGMLGNPNWSAFYIWKGGTLIAENAARCPATVEALKDAPLCRIPGRTPSVLFSLLRPGAHIQPHHGFTNARYICHLPLIVPSDCAMRVGSDTRPWVEGQACVFDDSIEHEAWNRNADRLRVVMIFDVWRPELSETERRLVADILQAVDTYR</sequence>
<keyword evidence="3" id="KW-0560">Oxidoreductase</keyword>
<evidence type="ECO:0000256" key="2">
    <source>
        <dbReference type="ARBA" id="ARBA00022964"/>
    </source>
</evidence>
<comment type="caution">
    <text evidence="5">The sequence shown here is derived from an EMBL/GenBank/DDBJ whole genome shotgun (WGS) entry which is preliminary data.</text>
</comment>
<protein>
    <submittedName>
        <fullName evidence="5">Aspartyl/asparaginyl beta-hydroxylase domain-containing protein</fullName>
    </submittedName>
</protein>
<dbReference type="SUPFAM" id="SSF51197">
    <property type="entry name" value="Clavaminate synthase-like"/>
    <property type="match status" value="1"/>
</dbReference>